<keyword evidence="3" id="KW-1185">Reference proteome</keyword>
<dbReference type="EMBL" id="JBFOLK010000005">
    <property type="protein sequence ID" value="KAL2513376.1"/>
    <property type="molecule type" value="Genomic_DNA"/>
</dbReference>
<sequence length="221" mass="25256">MPRMKMAAKHSGRERSPSLSSSEEEDSQIKRIDRCPVLLGKNVDLASFTFDAPSFHIKELFVGMDWVRILMLNDKVGGIRLYITKTILHSEEYNPIEASHRVTEKHFETPARLSTNQLTLTCCDLRNIIAHIIVPQKGHHDEVNHYDVFLLDSILLGRKLDFPYIMLQHMHSVLSGTRPKALPYGMILTKVFEHFKVSIHDSVALLPKATDTINISTLKRM</sequence>
<proteinExistence type="predicted"/>
<evidence type="ECO:0000313" key="3">
    <source>
        <dbReference type="Proteomes" id="UP001604336"/>
    </source>
</evidence>
<dbReference type="Proteomes" id="UP001604336">
    <property type="component" value="Unassembled WGS sequence"/>
</dbReference>
<gene>
    <name evidence="2" type="ORF">Adt_18976</name>
</gene>
<dbReference type="AlphaFoldDB" id="A0ABD1TKW7"/>
<evidence type="ECO:0000313" key="2">
    <source>
        <dbReference type="EMBL" id="KAL2513376.1"/>
    </source>
</evidence>
<feature type="region of interest" description="Disordered" evidence="1">
    <location>
        <begin position="1"/>
        <end position="28"/>
    </location>
</feature>
<evidence type="ECO:0000256" key="1">
    <source>
        <dbReference type="SAM" id="MobiDB-lite"/>
    </source>
</evidence>
<comment type="caution">
    <text evidence="2">The sequence shown here is derived from an EMBL/GenBank/DDBJ whole genome shotgun (WGS) entry which is preliminary data.</text>
</comment>
<name>A0ABD1TKW7_9LAMI</name>
<accession>A0ABD1TKW7</accession>
<organism evidence="2 3">
    <name type="scientific">Abeliophyllum distichum</name>
    <dbReference type="NCBI Taxonomy" id="126358"/>
    <lineage>
        <taxon>Eukaryota</taxon>
        <taxon>Viridiplantae</taxon>
        <taxon>Streptophyta</taxon>
        <taxon>Embryophyta</taxon>
        <taxon>Tracheophyta</taxon>
        <taxon>Spermatophyta</taxon>
        <taxon>Magnoliopsida</taxon>
        <taxon>eudicotyledons</taxon>
        <taxon>Gunneridae</taxon>
        <taxon>Pentapetalae</taxon>
        <taxon>asterids</taxon>
        <taxon>lamiids</taxon>
        <taxon>Lamiales</taxon>
        <taxon>Oleaceae</taxon>
        <taxon>Forsythieae</taxon>
        <taxon>Abeliophyllum</taxon>
    </lineage>
</organism>
<protein>
    <submittedName>
        <fullName evidence="2">Uncharacterized protein</fullName>
    </submittedName>
</protein>
<feature type="compositionally biased region" description="Basic residues" evidence="1">
    <location>
        <begin position="1"/>
        <end position="10"/>
    </location>
</feature>
<reference evidence="3" key="1">
    <citation type="submission" date="2024-07" db="EMBL/GenBank/DDBJ databases">
        <title>Two chromosome-level genome assemblies of Korean endemic species Abeliophyllum distichum and Forsythia ovata (Oleaceae).</title>
        <authorList>
            <person name="Jang H."/>
        </authorList>
    </citation>
    <scope>NUCLEOTIDE SEQUENCE [LARGE SCALE GENOMIC DNA]</scope>
</reference>